<comment type="similarity">
    <text evidence="1 4">Belongs to the UPF0677 family.</text>
</comment>
<proteinExistence type="inferred from homology"/>
<dbReference type="AlphaFoldDB" id="A0A839F6Z0"/>
<dbReference type="RefSeq" id="WP_182531061.1">
    <property type="nucleotide sequence ID" value="NZ_JACGXL010000003.1"/>
</dbReference>
<protein>
    <recommendedName>
        <fullName evidence="4">S-adenosyl-L-methionine-dependent methyltransferase</fullName>
        <ecNumber evidence="4">2.1.1.-</ecNumber>
    </recommendedName>
</protein>
<dbReference type="InterPro" id="IPR011610">
    <property type="entry name" value="SAM_mthyl_Trfase_ML2640-like"/>
</dbReference>
<accession>A0A839F6Z0</accession>
<keyword evidence="6" id="KW-1185">Reference proteome</keyword>
<organism evidence="5 6">
    <name type="scientific">Dokdonella fugitiva</name>
    <dbReference type="NCBI Taxonomy" id="328517"/>
    <lineage>
        <taxon>Bacteria</taxon>
        <taxon>Pseudomonadati</taxon>
        <taxon>Pseudomonadota</taxon>
        <taxon>Gammaproteobacteria</taxon>
        <taxon>Lysobacterales</taxon>
        <taxon>Rhodanobacteraceae</taxon>
        <taxon>Dokdonella</taxon>
    </lineage>
</organism>
<dbReference type="SUPFAM" id="SSF53335">
    <property type="entry name" value="S-adenosyl-L-methionine-dependent methyltransferases"/>
    <property type="match status" value="1"/>
</dbReference>
<comment type="caution">
    <text evidence="5">The sequence shown here is derived from an EMBL/GenBank/DDBJ whole genome shotgun (WGS) entry which is preliminary data.</text>
</comment>
<comment type="function">
    <text evidence="4">Exhibits S-adenosyl-L-methionine-dependent methyltransferase activity.</text>
</comment>
<sequence>MVESNPIRDVSDTARWVAIYRAMESERADALFRDPYARHLGGERGQAIVDALPQGRSMSWPLVVRTAVMDEIVLRRVREGAATVLNLAAGLDARPYRLDLPPTLRWIHVDMPAMVDYFRTQMAAETPRCALEFAPADLRDATVRRDLFARAAEHGPVLAISEGLLIYLDATDVAALAHDLHDVARARWWLFDLASPLLLKFLERRWSPTLRDADAAFRFGPAEGTAFFAPHGWREQEFRSSWDESLRLGRSARGAWFWQLLARLQPRRTRDAYRRMSGIVLLHTDRPQGTP</sequence>
<dbReference type="Gene3D" id="3.40.50.150">
    <property type="entry name" value="Vaccinia Virus protein VP39"/>
    <property type="match status" value="1"/>
</dbReference>
<dbReference type="InterPro" id="IPR029063">
    <property type="entry name" value="SAM-dependent_MTases_sf"/>
</dbReference>
<keyword evidence="4" id="KW-0949">S-adenosyl-L-methionine</keyword>
<evidence type="ECO:0000256" key="4">
    <source>
        <dbReference type="RuleBase" id="RU362030"/>
    </source>
</evidence>
<dbReference type="EC" id="2.1.1.-" evidence="4"/>
<dbReference type="EMBL" id="JACGXL010000003">
    <property type="protein sequence ID" value="MBA8887984.1"/>
    <property type="molecule type" value="Genomic_DNA"/>
</dbReference>
<dbReference type="Pfam" id="PF04072">
    <property type="entry name" value="LCM"/>
    <property type="match status" value="1"/>
</dbReference>
<dbReference type="Proteomes" id="UP000550401">
    <property type="component" value="Unassembled WGS sequence"/>
</dbReference>
<evidence type="ECO:0000256" key="3">
    <source>
        <dbReference type="ARBA" id="ARBA00022679"/>
    </source>
</evidence>
<name>A0A839F6Z0_9GAMM</name>
<dbReference type="GO" id="GO:0008168">
    <property type="term" value="F:methyltransferase activity"/>
    <property type="evidence" value="ECO:0007669"/>
    <property type="project" value="UniProtKB-UniRule"/>
</dbReference>
<keyword evidence="2 4" id="KW-0489">Methyltransferase</keyword>
<dbReference type="PANTHER" id="PTHR43619:SF2">
    <property type="entry name" value="S-ADENOSYL-L-METHIONINE-DEPENDENT METHYLTRANSFERASES SUPERFAMILY PROTEIN"/>
    <property type="match status" value="1"/>
</dbReference>
<evidence type="ECO:0000313" key="6">
    <source>
        <dbReference type="Proteomes" id="UP000550401"/>
    </source>
</evidence>
<evidence type="ECO:0000313" key="5">
    <source>
        <dbReference type="EMBL" id="MBA8887984.1"/>
    </source>
</evidence>
<dbReference type="InterPro" id="IPR007213">
    <property type="entry name" value="Ppm1/Ppm2/Tcmp"/>
</dbReference>
<reference evidence="5 6" key="1">
    <citation type="submission" date="2020-07" db="EMBL/GenBank/DDBJ databases">
        <title>Genomic Encyclopedia of Type Strains, Phase IV (KMG-V): Genome sequencing to study the core and pangenomes of soil and plant-associated prokaryotes.</title>
        <authorList>
            <person name="Whitman W."/>
        </authorList>
    </citation>
    <scope>NUCLEOTIDE SEQUENCE [LARGE SCALE GENOMIC DNA]</scope>
    <source>
        <strain evidence="5 6">RH2WT43</strain>
    </source>
</reference>
<keyword evidence="3 5" id="KW-0808">Transferase</keyword>
<dbReference type="PANTHER" id="PTHR43619">
    <property type="entry name" value="S-ADENOSYL-L-METHIONINE-DEPENDENT METHYLTRANSFERASE YKTD-RELATED"/>
    <property type="match status" value="1"/>
</dbReference>
<evidence type="ECO:0000256" key="1">
    <source>
        <dbReference type="ARBA" id="ARBA00008138"/>
    </source>
</evidence>
<gene>
    <name evidence="5" type="ORF">FHW12_002208</name>
</gene>
<evidence type="ECO:0000256" key="2">
    <source>
        <dbReference type="ARBA" id="ARBA00022603"/>
    </source>
</evidence>
<dbReference type="NCBIfam" id="TIGR00027">
    <property type="entry name" value="mthyl_TIGR00027"/>
    <property type="match status" value="1"/>
</dbReference>
<dbReference type="GO" id="GO:0032259">
    <property type="term" value="P:methylation"/>
    <property type="evidence" value="ECO:0007669"/>
    <property type="project" value="UniProtKB-KW"/>
</dbReference>